<evidence type="ECO:0000313" key="3">
    <source>
        <dbReference type="Proteomes" id="UP000609531"/>
    </source>
</evidence>
<comment type="caution">
    <text evidence="2">The sequence shown here is derived from an EMBL/GenBank/DDBJ whole genome shotgun (WGS) entry which is preliminary data.</text>
</comment>
<feature type="domain" description="N-acetyltransferase" evidence="1">
    <location>
        <begin position="13"/>
        <end position="177"/>
    </location>
</feature>
<dbReference type="EMBL" id="JAEKJA010000008">
    <property type="protein sequence ID" value="MBJ3776346.1"/>
    <property type="molecule type" value="Genomic_DNA"/>
</dbReference>
<dbReference type="GO" id="GO:0016747">
    <property type="term" value="F:acyltransferase activity, transferring groups other than amino-acyl groups"/>
    <property type="evidence" value="ECO:0007669"/>
    <property type="project" value="InterPro"/>
</dbReference>
<sequence>MTIAPPTWAATDFHTVDLSVDDVPAVFALYAESLAAVPDPAAVRADAPSFFEKIFAVGGEIIGLFDGLVMIGYGVIRPELEEEHDRVGLDRVVPADAPMRVLDGSAVRPAYWRHGLQRTTIDARIARAAELGATHVIAKASPGNVPSMRNLTKQGFHILGRVMKPYGWRYVHHRPVHLTAAEPIEGEWYPAHDVDGAEAMFREGRAAFAAKRDDAGEPMLKFTLGPDAPR</sequence>
<name>A0A934IPM0_9HYPH</name>
<dbReference type="Proteomes" id="UP000609531">
    <property type="component" value="Unassembled WGS sequence"/>
</dbReference>
<dbReference type="InterPro" id="IPR016181">
    <property type="entry name" value="Acyl_CoA_acyltransferase"/>
</dbReference>
<dbReference type="Gene3D" id="3.40.630.30">
    <property type="match status" value="1"/>
</dbReference>
<dbReference type="PROSITE" id="PS51186">
    <property type="entry name" value="GNAT"/>
    <property type="match status" value="1"/>
</dbReference>
<accession>A0A934IPM0</accession>
<dbReference type="Pfam" id="PF13302">
    <property type="entry name" value="Acetyltransf_3"/>
    <property type="match status" value="1"/>
</dbReference>
<organism evidence="2 3">
    <name type="scientific">Acuticoccus mangrovi</name>
    <dbReference type="NCBI Taxonomy" id="2796142"/>
    <lineage>
        <taxon>Bacteria</taxon>
        <taxon>Pseudomonadati</taxon>
        <taxon>Pseudomonadota</taxon>
        <taxon>Alphaproteobacteria</taxon>
        <taxon>Hyphomicrobiales</taxon>
        <taxon>Amorphaceae</taxon>
        <taxon>Acuticoccus</taxon>
    </lineage>
</organism>
<evidence type="ECO:0000259" key="1">
    <source>
        <dbReference type="PROSITE" id="PS51186"/>
    </source>
</evidence>
<dbReference type="InterPro" id="IPR000182">
    <property type="entry name" value="GNAT_dom"/>
</dbReference>
<keyword evidence="3" id="KW-1185">Reference proteome</keyword>
<evidence type="ECO:0000313" key="2">
    <source>
        <dbReference type="EMBL" id="MBJ3776346.1"/>
    </source>
</evidence>
<protein>
    <submittedName>
        <fullName evidence="2">GNAT family N-acetyltransferase</fullName>
    </submittedName>
</protein>
<dbReference type="RefSeq" id="WP_198882249.1">
    <property type="nucleotide sequence ID" value="NZ_JAEKJA010000008.1"/>
</dbReference>
<reference evidence="2" key="1">
    <citation type="submission" date="2020-12" db="EMBL/GenBank/DDBJ databases">
        <title>Bacterial taxonomy.</title>
        <authorList>
            <person name="Pan X."/>
        </authorList>
    </citation>
    <scope>NUCLEOTIDE SEQUENCE</scope>
    <source>
        <strain evidence="2">B2012</strain>
    </source>
</reference>
<dbReference type="SUPFAM" id="SSF55729">
    <property type="entry name" value="Acyl-CoA N-acyltransferases (Nat)"/>
    <property type="match status" value="1"/>
</dbReference>
<dbReference type="AlphaFoldDB" id="A0A934IPM0"/>
<proteinExistence type="predicted"/>
<gene>
    <name evidence="2" type="ORF">JCR33_11635</name>
</gene>